<organism evidence="9 11">
    <name type="scientific">Bosea thiooxidans</name>
    <dbReference type="NCBI Taxonomy" id="53254"/>
    <lineage>
        <taxon>Bacteria</taxon>
        <taxon>Pseudomonadati</taxon>
        <taxon>Pseudomonadota</taxon>
        <taxon>Alphaproteobacteria</taxon>
        <taxon>Hyphomicrobiales</taxon>
        <taxon>Boseaceae</taxon>
        <taxon>Bosea</taxon>
    </lineage>
</organism>
<dbReference type="Proteomes" id="UP000190130">
    <property type="component" value="Unassembled WGS sequence"/>
</dbReference>
<dbReference type="InterPro" id="IPR003439">
    <property type="entry name" value="ABC_transporter-like_ATP-bd"/>
</dbReference>
<dbReference type="CDD" id="cd03256">
    <property type="entry name" value="ABC_PhnC_transporter"/>
    <property type="match status" value="1"/>
</dbReference>
<dbReference type="GO" id="GO:0016020">
    <property type="term" value="C:membrane"/>
    <property type="evidence" value="ECO:0007669"/>
    <property type="project" value="InterPro"/>
</dbReference>
<dbReference type="PANTHER" id="PTHR43166">
    <property type="entry name" value="AMINO ACID IMPORT ATP-BINDING PROTEIN"/>
    <property type="match status" value="1"/>
</dbReference>
<dbReference type="InterPro" id="IPR003593">
    <property type="entry name" value="AAA+_ATPase"/>
</dbReference>
<keyword evidence="3" id="KW-1003">Cell membrane</keyword>
<evidence type="ECO:0000313" key="11">
    <source>
        <dbReference type="Proteomes" id="UP000051562"/>
    </source>
</evidence>
<dbReference type="RefSeq" id="WP_055730936.1">
    <property type="nucleotide sequence ID" value="NZ_FUYX01000002.1"/>
</dbReference>
<proteinExistence type="inferred from homology"/>
<keyword evidence="11" id="KW-1185">Reference proteome</keyword>
<evidence type="ECO:0000313" key="10">
    <source>
        <dbReference type="EMBL" id="SKB44845.1"/>
    </source>
</evidence>
<evidence type="ECO:0000259" key="8">
    <source>
        <dbReference type="PROSITE" id="PS50893"/>
    </source>
</evidence>
<dbReference type="GO" id="GO:0015416">
    <property type="term" value="F:ABC-type phosphonate transporter activity"/>
    <property type="evidence" value="ECO:0007669"/>
    <property type="project" value="InterPro"/>
</dbReference>
<dbReference type="STRING" id="53254.SAMN05660750_00726"/>
<reference evidence="10 12" key="2">
    <citation type="submission" date="2017-02" db="EMBL/GenBank/DDBJ databases">
        <authorList>
            <person name="Peterson S.W."/>
        </authorList>
    </citation>
    <scope>NUCLEOTIDE SEQUENCE [LARGE SCALE GENOMIC DNA]</scope>
    <source>
        <strain evidence="10 12">DSM 9653</strain>
    </source>
</reference>
<name>A0A0Q3HYM8_9HYPH</name>
<dbReference type="PROSITE" id="PS50893">
    <property type="entry name" value="ABC_TRANSPORTER_2"/>
    <property type="match status" value="1"/>
</dbReference>
<dbReference type="InterPro" id="IPR050086">
    <property type="entry name" value="MetN_ABC_transporter-like"/>
</dbReference>
<dbReference type="GO" id="GO:0005524">
    <property type="term" value="F:ATP binding"/>
    <property type="evidence" value="ECO:0007669"/>
    <property type="project" value="UniProtKB-KW"/>
</dbReference>
<sequence>MITIEGLKKSYAGRPVLQGIDLTVKAGEFLVVLGPSGAGKSTLLRCINGLAQPDAGRTVIDGTVFDAKRSTRGPRPVAMIFQHHNLVKRLSVLKNVLVGRMAGLSSFLSMLQLFPARDVAIAMEALARVELPHKANSRGDQLSGGEQQRVGIARALAQQPAVILCDEPVASLDPKTSRVVLGYLKAICKEEGIAVICNLHQVDYAVEFGERIVGLSGGKVIFDDTPDHLTAEIVHKIYPGLEDPGIARVLKPRPAGQPVPAAAPMIAVATA</sequence>
<evidence type="ECO:0000256" key="4">
    <source>
        <dbReference type="ARBA" id="ARBA00022741"/>
    </source>
</evidence>
<keyword evidence="7" id="KW-0472">Membrane</keyword>
<evidence type="ECO:0000256" key="5">
    <source>
        <dbReference type="ARBA" id="ARBA00022840"/>
    </source>
</evidence>
<evidence type="ECO:0000256" key="1">
    <source>
        <dbReference type="ARBA" id="ARBA00005417"/>
    </source>
</evidence>
<feature type="domain" description="ABC transporter" evidence="8">
    <location>
        <begin position="2"/>
        <end position="242"/>
    </location>
</feature>
<dbReference type="EMBL" id="LMAR01000094">
    <property type="protein sequence ID" value="KQK27669.1"/>
    <property type="molecule type" value="Genomic_DNA"/>
</dbReference>
<dbReference type="InterPro" id="IPR017871">
    <property type="entry name" value="ABC_transporter-like_CS"/>
</dbReference>
<keyword evidence="6" id="KW-1278">Translocase</keyword>
<keyword evidence="4" id="KW-0547">Nucleotide-binding</keyword>
<evidence type="ECO:0000313" key="9">
    <source>
        <dbReference type="EMBL" id="KQK27669.1"/>
    </source>
</evidence>
<dbReference type="Pfam" id="PF00005">
    <property type="entry name" value="ABC_tran"/>
    <property type="match status" value="1"/>
</dbReference>
<dbReference type="PANTHER" id="PTHR43166:SF6">
    <property type="entry name" value="PHOSPHONATES IMPORT ATP-BINDING PROTEIN PHNC"/>
    <property type="match status" value="1"/>
</dbReference>
<dbReference type="AlphaFoldDB" id="A0A0Q3HYM8"/>
<dbReference type="OrthoDB" id="9802264at2"/>
<reference evidence="9 11" key="1">
    <citation type="submission" date="2015-10" db="EMBL/GenBank/DDBJ databases">
        <title>Draft genome of Bosea thiooxidans.</title>
        <authorList>
            <person name="Wang X."/>
        </authorList>
    </citation>
    <scope>NUCLEOTIDE SEQUENCE [LARGE SCALE GENOMIC DNA]</scope>
    <source>
        <strain evidence="9 11">CGMCC 9174</strain>
    </source>
</reference>
<dbReference type="Gene3D" id="3.40.50.300">
    <property type="entry name" value="P-loop containing nucleotide triphosphate hydrolases"/>
    <property type="match status" value="1"/>
</dbReference>
<dbReference type="Proteomes" id="UP000051562">
    <property type="component" value="Unassembled WGS sequence"/>
</dbReference>
<dbReference type="SMART" id="SM00382">
    <property type="entry name" value="AAA"/>
    <property type="match status" value="1"/>
</dbReference>
<dbReference type="PROSITE" id="PS00211">
    <property type="entry name" value="ABC_TRANSPORTER_1"/>
    <property type="match status" value="1"/>
</dbReference>
<keyword evidence="2" id="KW-0813">Transport</keyword>
<dbReference type="InterPro" id="IPR027417">
    <property type="entry name" value="P-loop_NTPase"/>
</dbReference>
<evidence type="ECO:0000256" key="3">
    <source>
        <dbReference type="ARBA" id="ARBA00022475"/>
    </source>
</evidence>
<keyword evidence="5 9" id="KW-0067">ATP-binding</keyword>
<dbReference type="EMBL" id="FUYX01000002">
    <property type="protein sequence ID" value="SKB44845.1"/>
    <property type="molecule type" value="Genomic_DNA"/>
</dbReference>
<evidence type="ECO:0000313" key="12">
    <source>
        <dbReference type="Proteomes" id="UP000190130"/>
    </source>
</evidence>
<evidence type="ECO:0000256" key="7">
    <source>
        <dbReference type="ARBA" id="ARBA00023136"/>
    </source>
</evidence>
<gene>
    <name evidence="9" type="ORF">ARD30_25095</name>
    <name evidence="10" type="ORF">SAMN05660750_00726</name>
</gene>
<evidence type="ECO:0000256" key="6">
    <source>
        <dbReference type="ARBA" id="ARBA00022967"/>
    </source>
</evidence>
<accession>A0A0Q3HYM8</accession>
<dbReference type="GO" id="GO:0016887">
    <property type="term" value="F:ATP hydrolysis activity"/>
    <property type="evidence" value="ECO:0007669"/>
    <property type="project" value="InterPro"/>
</dbReference>
<dbReference type="InterPro" id="IPR012693">
    <property type="entry name" value="ABC_transpr_PhnC"/>
</dbReference>
<protein>
    <submittedName>
        <fullName evidence="9">Phosphonate ABC transporter ATP-binding protein</fullName>
    </submittedName>
    <submittedName>
        <fullName evidence="10">Phosphonate transport system ATP-binding protein</fullName>
    </submittedName>
</protein>
<comment type="similarity">
    <text evidence="1">Belongs to the ABC transporter superfamily.</text>
</comment>
<dbReference type="SUPFAM" id="SSF52540">
    <property type="entry name" value="P-loop containing nucleoside triphosphate hydrolases"/>
    <property type="match status" value="1"/>
</dbReference>
<evidence type="ECO:0000256" key="2">
    <source>
        <dbReference type="ARBA" id="ARBA00022448"/>
    </source>
</evidence>
<dbReference type="NCBIfam" id="TIGR02315">
    <property type="entry name" value="ABC_phnC"/>
    <property type="match status" value="1"/>
</dbReference>